<accession>A0A7I8VVP1</accession>
<name>A0A7I8VVP1_9ANNE</name>
<protein>
    <submittedName>
        <fullName evidence="1">Uncharacterized protein</fullName>
    </submittedName>
</protein>
<reference evidence="1 2" key="1">
    <citation type="submission" date="2020-08" db="EMBL/GenBank/DDBJ databases">
        <authorList>
            <person name="Hejnol A."/>
        </authorList>
    </citation>
    <scope>NUCLEOTIDE SEQUENCE [LARGE SCALE GENOMIC DNA]</scope>
</reference>
<comment type="caution">
    <text evidence="1">The sequence shown here is derived from an EMBL/GenBank/DDBJ whole genome shotgun (WGS) entry which is preliminary data.</text>
</comment>
<dbReference type="SUPFAM" id="SSF46966">
    <property type="entry name" value="Spectrin repeat"/>
    <property type="match status" value="1"/>
</dbReference>
<dbReference type="Gene3D" id="1.20.58.60">
    <property type="match status" value="1"/>
</dbReference>
<dbReference type="EMBL" id="CAJFCJ010000011">
    <property type="protein sequence ID" value="CAD5120027.1"/>
    <property type="molecule type" value="Genomic_DNA"/>
</dbReference>
<evidence type="ECO:0000313" key="2">
    <source>
        <dbReference type="Proteomes" id="UP000549394"/>
    </source>
</evidence>
<keyword evidence="2" id="KW-1185">Reference proteome</keyword>
<dbReference type="Proteomes" id="UP000549394">
    <property type="component" value="Unassembled WGS sequence"/>
</dbReference>
<proteinExistence type="predicted"/>
<organism evidence="1 2">
    <name type="scientific">Dimorphilus gyrociliatus</name>
    <dbReference type="NCBI Taxonomy" id="2664684"/>
    <lineage>
        <taxon>Eukaryota</taxon>
        <taxon>Metazoa</taxon>
        <taxon>Spiralia</taxon>
        <taxon>Lophotrochozoa</taxon>
        <taxon>Annelida</taxon>
        <taxon>Polychaeta</taxon>
        <taxon>Polychaeta incertae sedis</taxon>
        <taxon>Dinophilidae</taxon>
        <taxon>Dimorphilus</taxon>
    </lineage>
</organism>
<gene>
    <name evidence="1" type="ORF">DGYR_LOCUS8187</name>
</gene>
<evidence type="ECO:0000313" key="1">
    <source>
        <dbReference type="EMBL" id="CAD5120027.1"/>
    </source>
</evidence>
<sequence length="94" mass="10993">MRFRGIGMDLTASTWLINKLELNEKKIQAREPRAQEHLYSVAAELTHQQSNHRGSTEINSRVREVKNIWRTLKELVKARLLEDALESHQLLSRC</sequence>
<dbReference type="AlphaFoldDB" id="A0A7I8VVP1"/>